<evidence type="ECO:0000313" key="3">
    <source>
        <dbReference type="EMBL" id="KAL3090222.1"/>
    </source>
</evidence>
<dbReference type="InterPro" id="IPR001623">
    <property type="entry name" value="DnaJ_domain"/>
</dbReference>
<dbReference type="Gene3D" id="1.10.287.110">
    <property type="entry name" value="DnaJ domain"/>
    <property type="match status" value="1"/>
</dbReference>
<dbReference type="Pfam" id="PF00226">
    <property type="entry name" value="DnaJ"/>
    <property type="match status" value="1"/>
</dbReference>
<dbReference type="InterPro" id="IPR018253">
    <property type="entry name" value="DnaJ_domain_CS"/>
</dbReference>
<dbReference type="PROSITE" id="PS50076">
    <property type="entry name" value="DNAJ_2"/>
    <property type="match status" value="1"/>
</dbReference>
<dbReference type="Proteomes" id="UP001620645">
    <property type="component" value="Unassembled WGS sequence"/>
</dbReference>
<protein>
    <recommendedName>
        <fullName evidence="2">J domain-containing protein</fullName>
    </recommendedName>
</protein>
<sequence>MGGEGSGRSGGVSPECLYAVLGVQKGADEAEIKKAYRRLALKWHPDKNPERTEKAEKMFKRVAQAYEVLSDEKRRTDYNRHGMCRPAEAAFASAHRRRTAPADSHYAHHQSHPFHAHFRSPFDIFREFFGDPLSSSDFHRSPFFAFPANGGMKQRRRHTTNLFGDGAFGAHFAGKDENNCEFSTVIRFSTSSKDPGKKIKKTITQTRLVNGKKIVTKKVEDNGQVEEEVMENGVLKAKLINGTPVDIRAEC</sequence>
<accession>A0ABD2JI28</accession>
<dbReference type="SMART" id="SM00271">
    <property type="entry name" value="DnaJ"/>
    <property type="match status" value="1"/>
</dbReference>
<dbReference type="InterPro" id="IPR043183">
    <property type="entry name" value="DNJB2/6-like"/>
</dbReference>
<reference evidence="3 4" key="1">
    <citation type="submission" date="2024-10" db="EMBL/GenBank/DDBJ databases">
        <authorList>
            <person name="Kim D."/>
        </authorList>
    </citation>
    <scope>NUCLEOTIDE SEQUENCE [LARGE SCALE GENOMIC DNA]</scope>
    <source>
        <strain evidence="3">Taebaek</strain>
    </source>
</reference>
<name>A0ABD2JI28_HETSC</name>
<dbReference type="SUPFAM" id="SSF46565">
    <property type="entry name" value="Chaperone J-domain"/>
    <property type="match status" value="1"/>
</dbReference>
<dbReference type="PANTHER" id="PTHR45168">
    <property type="entry name" value="DNAJ HOMOLOG SUBFAMILY B MEMBER 2"/>
    <property type="match status" value="1"/>
</dbReference>
<dbReference type="PRINTS" id="PR00625">
    <property type="entry name" value="JDOMAIN"/>
</dbReference>
<dbReference type="PANTHER" id="PTHR45168:SF3">
    <property type="entry name" value="DNAJ HEAT SHOCK PROTEIN FAMILY (HSP40) MEMBER B2"/>
    <property type="match status" value="1"/>
</dbReference>
<evidence type="ECO:0000256" key="1">
    <source>
        <dbReference type="ARBA" id="ARBA00023186"/>
    </source>
</evidence>
<gene>
    <name evidence="3" type="ORF">niasHS_006674</name>
</gene>
<dbReference type="AlphaFoldDB" id="A0ABD2JI28"/>
<keyword evidence="1" id="KW-0143">Chaperone</keyword>
<feature type="domain" description="J" evidence="2">
    <location>
        <begin position="16"/>
        <end position="82"/>
    </location>
</feature>
<dbReference type="EMBL" id="JBICCN010000143">
    <property type="protein sequence ID" value="KAL3090222.1"/>
    <property type="molecule type" value="Genomic_DNA"/>
</dbReference>
<organism evidence="3 4">
    <name type="scientific">Heterodera schachtii</name>
    <name type="common">Sugarbeet cyst nematode worm</name>
    <name type="synonym">Tylenchus schachtii</name>
    <dbReference type="NCBI Taxonomy" id="97005"/>
    <lineage>
        <taxon>Eukaryota</taxon>
        <taxon>Metazoa</taxon>
        <taxon>Ecdysozoa</taxon>
        <taxon>Nematoda</taxon>
        <taxon>Chromadorea</taxon>
        <taxon>Rhabditida</taxon>
        <taxon>Tylenchina</taxon>
        <taxon>Tylenchomorpha</taxon>
        <taxon>Tylenchoidea</taxon>
        <taxon>Heteroderidae</taxon>
        <taxon>Heteroderinae</taxon>
        <taxon>Heterodera</taxon>
    </lineage>
</organism>
<comment type="caution">
    <text evidence="3">The sequence shown here is derived from an EMBL/GenBank/DDBJ whole genome shotgun (WGS) entry which is preliminary data.</text>
</comment>
<dbReference type="PROSITE" id="PS00636">
    <property type="entry name" value="DNAJ_1"/>
    <property type="match status" value="1"/>
</dbReference>
<dbReference type="CDD" id="cd06257">
    <property type="entry name" value="DnaJ"/>
    <property type="match status" value="1"/>
</dbReference>
<dbReference type="InterPro" id="IPR036869">
    <property type="entry name" value="J_dom_sf"/>
</dbReference>
<evidence type="ECO:0000313" key="4">
    <source>
        <dbReference type="Proteomes" id="UP001620645"/>
    </source>
</evidence>
<proteinExistence type="predicted"/>
<evidence type="ECO:0000259" key="2">
    <source>
        <dbReference type="PROSITE" id="PS50076"/>
    </source>
</evidence>
<keyword evidence="4" id="KW-1185">Reference proteome</keyword>